<name>A0A392T522_9FABA</name>
<protein>
    <submittedName>
        <fullName evidence="2">Linoleate 13S-lipoxygenase 2-1 chloroplastic-like</fullName>
    </submittedName>
</protein>
<evidence type="ECO:0000313" key="2">
    <source>
        <dbReference type="EMBL" id="MCI55487.1"/>
    </source>
</evidence>
<dbReference type="GO" id="GO:0046872">
    <property type="term" value="F:metal ion binding"/>
    <property type="evidence" value="ECO:0007669"/>
    <property type="project" value="InterPro"/>
</dbReference>
<organism evidence="2 3">
    <name type="scientific">Trifolium medium</name>
    <dbReference type="NCBI Taxonomy" id="97028"/>
    <lineage>
        <taxon>Eukaryota</taxon>
        <taxon>Viridiplantae</taxon>
        <taxon>Streptophyta</taxon>
        <taxon>Embryophyta</taxon>
        <taxon>Tracheophyta</taxon>
        <taxon>Spermatophyta</taxon>
        <taxon>Magnoliopsida</taxon>
        <taxon>eudicotyledons</taxon>
        <taxon>Gunneridae</taxon>
        <taxon>Pentapetalae</taxon>
        <taxon>rosids</taxon>
        <taxon>fabids</taxon>
        <taxon>Fabales</taxon>
        <taxon>Fabaceae</taxon>
        <taxon>Papilionoideae</taxon>
        <taxon>50 kb inversion clade</taxon>
        <taxon>NPAAA clade</taxon>
        <taxon>Hologalegina</taxon>
        <taxon>IRL clade</taxon>
        <taxon>Trifolieae</taxon>
        <taxon>Trifolium</taxon>
    </lineage>
</organism>
<feature type="non-terminal residue" evidence="2">
    <location>
        <position position="41"/>
    </location>
</feature>
<dbReference type="Proteomes" id="UP000265520">
    <property type="component" value="Unassembled WGS sequence"/>
</dbReference>
<dbReference type="InterPro" id="IPR013819">
    <property type="entry name" value="LipOase_C"/>
</dbReference>
<sequence>MELEGIVDERNVDGKLRNRNGAGILPYELLKPTSEPGVTGK</sequence>
<dbReference type="AlphaFoldDB" id="A0A392T522"/>
<keyword evidence="3" id="KW-1185">Reference proteome</keyword>
<comment type="caution">
    <text evidence="2">The sequence shown here is derived from an EMBL/GenBank/DDBJ whole genome shotgun (WGS) entry which is preliminary data.</text>
</comment>
<dbReference type="PROSITE" id="PS51393">
    <property type="entry name" value="LIPOXYGENASE_3"/>
    <property type="match status" value="1"/>
</dbReference>
<evidence type="ECO:0000259" key="1">
    <source>
        <dbReference type="PROSITE" id="PS51393"/>
    </source>
</evidence>
<dbReference type="InterPro" id="IPR036226">
    <property type="entry name" value="LipOase_C_sf"/>
</dbReference>
<evidence type="ECO:0000313" key="3">
    <source>
        <dbReference type="Proteomes" id="UP000265520"/>
    </source>
</evidence>
<proteinExistence type="predicted"/>
<feature type="domain" description="Lipoxygenase" evidence="1">
    <location>
        <begin position="1"/>
        <end position="41"/>
    </location>
</feature>
<dbReference type="EMBL" id="LXQA010497229">
    <property type="protein sequence ID" value="MCI55487.1"/>
    <property type="molecule type" value="Genomic_DNA"/>
</dbReference>
<reference evidence="2 3" key="1">
    <citation type="journal article" date="2018" name="Front. Plant Sci.">
        <title>Red Clover (Trifolium pratense) and Zigzag Clover (T. medium) - A Picture of Genomic Similarities and Differences.</title>
        <authorList>
            <person name="Dluhosova J."/>
            <person name="Istvanek J."/>
            <person name="Nedelnik J."/>
            <person name="Repkova J."/>
        </authorList>
    </citation>
    <scope>NUCLEOTIDE SEQUENCE [LARGE SCALE GENOMIC DNA]</scope>
    <source>
        <strain evidence="3">cv. 10/8</strain>
        <tissue evidence="2">Leaf</tissue>
    </source>
</reference>
<dbReference type="Pfam" id="PF00305">
    <property type="entry name" value="Lipoxygenase"/>
    <property type="match status" value="1"/>
</dbReference>
<dbReference type="SUPFAM" id="SSF48484">
    <property type="entry name" value="Lipoxigenase"/>
    <property type="match status" value="1"/>
</dbReference>
<dbReference type="Gene3D" id="1.20.245.10">
    <property type="entry name" value="Lipoxygenase-1, Domain 5"/>
    <property type="match status" value="1"/>
</dbReference>
<accession>A0A392T522</accession>
<dbReference type="GO" id="GO:0016702">
    <property type="term" value="F:oxidoreductase activity, acting on single donors with incorporation of molecular oxygen, incorporation of two atoms of oxygen"/>
    <property type="evidence" value="ECO:0007669"/>
    <property type="project" value="InterPro"/>
</dbReference>